<keyword evidence="4" id="KW-0540">Nuclease</keyword>
<dbReference type="GO" id="GO:0016787">
    <property type="term" value="F:hydrolase activity"/>
    <property type="evidence" value="ECO:0007669"/>
    <property type="project" value="UniProtKB-KW"/>
</dbReference>
<evidence type="ECO:0000256" key="6">
    <source>
        <dbReference type="ARBA" id="ARBA00022801"/>
    </source>
</evidence>
<evidence type="ECO:0000256" key="1">
    <source>
        <dbReference type="ARBA" id="ARBA00001968"/>
    </source>
</evidence>
<feature type="region of interest" description="Disordered" evidence="8">
    <location>
        <begin position="203"/>
        <end position="241"/>
    </location>
</feature>
<comment type="cofactor">
    <cofactor evidence="1">
        <name>a divalent metal cation</name>
        <dbReference type="ChEBI" id="CHEBI:60240"/>
    </cofactor>
</comment>
<keyword evidence="7" id="KW-0539">Nucleus</keyword>
<feature type="domain" description="DDE Tnp4" evidence="9">
    <location>
        <begin position="83"/>
        <end position="191"/>
    </location>
</feature>
<comment type="similarity">
    <text evidence="3">Belongs to the HARBI1 family.</text>
</comment>
<feature type="compositionally biased region" description="Acidic residues" evidence="8">
    <location>
        <begin position="218"/>
        <end position="230"/>
    </location>
</feature>
<comment type="subcellular location">
    <subcellularLocation>
        <location evidence="2">Nucleus</location>
    </subcellularLocation>
</comment>
<organism evidence="10 11">
    <name type="scientific">Pleurodeles waltl</name>
    <name type="common">Iberian ribbed newt</name>
    <dbReference type="NCBI Taxonomy" id="8319"/>
    <lineage>
        <taxon>Eukaryota</taxon>
        <taxon>Metazoa</taxon>
        <taxon>Chordata</taxon>
        <taxon>Craniata</taxon>
        <taxon>Vertebrata</taxon>
        <taxon>Euteleostomi</taxon>
        <taxon>Amphibia</taxon>
        <taxon>Batrachia</taxon>
        <taxon>Caudata</taxon>
        <taxon>Salamandroidea</taxon>
        <taxon>Salamandridae</taxon>
        <taxon>Pleurodelinae</taxon>
        <taxon>Pleurodeles</taxon>
    </lineage>
</organism>
<keyword evidence="11" id="KW-1185">Reference proteome</keyword>
<evidence type="ECO:0000256" key="5">
    <source>
        <dbReference type="ARBA" id="ARBA00022723"/>
    </source>
</evidence>
<sequence length="241" mass="26833">MLGVWVPAFVYFGRGRHRHTGRGHRGRVNGSGVVSAGERGVVLGVLVRVLVAVDVVHAGESVDDTGREEGDDQDGDTVEAVDVAVSVLHDAYLLLNSSIPYVMGQLQRHRVWLLGDSGYPNLSWLLTPVRNPRTRAEERYNEAHGQTRRVIEHTFGLLKARFRCLHMTGGSLFYSPKKVCQIIIACPMLHNLALRRPVPFLQEDGPDDGVVPAVEPVDSVEEEAEEEDIDNRDSVMQQYFQ</sequence>
<evidence type="ECO:0000313" key="11">
    <source>
        <dbReference type="Proteomes" id="UP001066276"/>
    </source>
</evidence>
<dbReference type="InterPro" id="IPR027806">
    <property type="entry name" value="HARBI1_dom"/>
</dbReference>
<dbReference type="GO" id="GO:0004518">
    <property type="term" value="F:nuclease activity"/>
    <property type="evidence" value="ECO:0007669"/>
    <property type="project" value="UniProtKB-KW"/>
</dbReference>
<reference evidence="10" key="1">
    <citation type="journal article" date="2022" name="bioRxiv">
        <title>Sequencing and chromosome-scale assembly of the giantPleurodeles waltlgenome.</title>
        <authorList>
            <person name="Brown T."/>
            <person name="Elewa A."/>
            <person name="Iarovenko S."/>
            <person name="Subramanian E."/>
            <person name="Araus A.J."/>
            <person name="Petzold A."/>
            <person name="Susuki M."/>
            <person name="Suzuki K.-i.T."/>
            <person name="Hayashi T."/>
            <person name="Toyoda A."/>
            <person name="Oliveira C."/>
            <person name="Osipova E."/>
            <person name="Leigh N.D."/>
            <person name="Simon A."/>
            <person name="Yun M.H."/>
        </authorList>
    </citation>
    <scope>NUCLEOTIDE SEQUENCE</scope>
    <source>
        <strain evidence="10">20211129_DDA</strain>
        <tissue evidence="10">Liver</tissue>
    </source>
</reference>
<accession>A0AAV7P3L7</accession>
<dbReference type="Pfam" id="PF13359">
    <property type="entry name" value="DDE_Tnp_4"/>
    <property type="match status" value="1"/>
</dbReference>
<evidence type="ECO:0000256" key="3">
    <source>
        <dbReference type="ARBA" id="ARBA00006958"/>
    </source>
</evidence>
<evidence type="ECO:0000256" key="7">
    <source>
        <dbReference type="ARBA" id="ARBA00023242"/>
    </source>
</evidence>
<dbReference type="GO" id="GO:0046872">
    <property type="term" value="F:metal ion binding"/>
    <property type="evidence" value="ECO:0007669"/>
    <property type="project" value="UniProtKB-KW"/>
</dbReference>
<evidence type="ECO:0000313" key="10">
    <source>
        <dbReference type="EMBL" id="KAJ1120253.1"/>
    </source>
</evidence>
<keyword evidence="6" id="KW-0378">Hydrolase</keyword>
<dbReference type="PANTHER" id="PTHR22930">
    <property type="match status" value="1"/>
</dbReference>
<dbReference type="EMBL" id="JANPWB010000012">
    <property type="protein sequence ID" value="KAJ1120253.1"/>
    <property type="molecule type" value="Genomic_DNA"/>
</dbReference>
<name>A0AAV7P3L7_PLEWA</name>
<dbReference type="Proteomes" id="UP001066276">
    <property type="component" value="Chromosome 8"/>
</dbReference>
<dbReference type="InterPro" id="IPR045249">
    <property type="entry name" value="HARBI1-like"/>
</dbReference>
<dbReference type="AlphaFoldDB" id="A0AAV7P3L7"/>
<evidence type="ECO:0000256" key="4">
    <source>
        <dbReference type="ARBA" id="ARBA00022722"/>
    </source>
</evidence>
<evidence type="ECO:0000256" key="8">
    <source>
        <dbReference type="SAM" id="MobiDB-lite"/>
    </source>
</evidence>
<proteinExistence type="inferred from homology"/>
<keyword evidence="5" id="KW-0479">Metal-binding</keyword>
<dbReference type="PANTHER" id="PTHR22930:SF267">
    <property type="entry name" value="NUCLEASE HARBI1-RELATED"/>
    <property type="match status" value="1"/>
</dbReference>
<evidence type="ECO:0000256" key="2">
    <source>
        <dbReference type="ARBA" id="ARBA00004123"/>
    </source>
</evidence>
<protein>
    <recommendedName>
        <fullName evidence="9">DDE Tnp4 domain-containing protein</fullName>
    </recommendedName>
</protein>
<gene>
    <name evidence="10" type="ORF">NDU88_008427</name>
</gene>
<comment type="caution">
    <text evidence="10">The sequence shown here is derived from an EMBL/GenBank/DDBJ whole genome shotgun (WGS) entry which is preliminary data.</text>
</comment>
<dbReference type="GO" id="GO:0005634">
    <property type="term" value="C:nucleus"/>
    <property type="evidence" value="ECO:0007669"/>
    <property type="project" value="UniProtKB-SubCell"/>
</dbReference>
<evidence type="ECO:0000259" key="9">
    <source>
        <dbReference type="Pfam" id="PF13359"/>
    </source>
</evidence>